<sequence>MSTLSFVTYEELIGMFQLQNYQKQFQKEYSKEWQEQEILKFKRFMRRNKKIKKDKVFFQYQSQFIQTKSYKQCRKFLRDCIRKLLDKFRYEILKNQEILYCFGPLHPNFEFVETENSFKMRRISTKSIEQNNKDEDKASIASSQ</sequence>
<accession>A0A8S1KMW8</accession>
<dbReference type="EMBL" id="CAJJDN010000008">
    <property type="protein sequence ID" value="CAD8054326.1"/>
    <property type="molecule type" value="Genomic_DNA"/>
</dbReference>
<reference evidence="1" key="1">
    <citation type="submission" date="2021-01" db="EMBL/GenBank/DDBJ databases">
        <authorList>
            <consortium name="Genoscope - CEA"/>
            <person name="William W."/>
        </authorList>
    </citation>
    <scope>NUCLEOTIDE SEQUENCE</scope>
</reference>
<evidence type="ECO:0000313" key="2">
    <source>
        <dbReference type="Proteomes" id="UP000692954"/>
    </source>
</evidence>
<gene>
    <name evidence="1" type="ORF">PSON_ATCC_30995.1.T0080212</name>
</gene>
<dbReference type="OrthoDB" id="289221at2759"/>
<evidence type="ECO:0000313" key="1">
    <source>
        <dbReference type="EMBL" id="CAD8054326.1"/>
    </source>
</evidence>
<organism evidence="1 2">
    <name type="scientific">Paramecium sonneborni</name>
    <dbReference type="NCBI Taxonomy" id="65129"/>
    <lineage>
        <taxon>Eukaryota</taxon>
        <taxon>Sar</taxon>
        <taxon>Alveolata</taxon>
        <taxon>Ciliophora</taxon>
        <taxon>Intramacronucleata</taxon>
        <taxon>Oligohymenophorea</taxon>
        <taxon>Peniculida</taxon>
        <taxon>Parameciidae</taxon>
        <taxon>Paramecium</taxon>
    </lineage>
</organism>
<proteinExistence type="predicted"/>
<comment type="caution">
    <text evidence="1">The sequence shown here is derived from an EMBL/GenBank/DDBJ whole genome shotgun (WGS) entry which is preliminary data.</text>
</comment>
<name>A0A8S1KMW8_9CILI</name>
<protein>
    <submittedName>
        <fullName evidence="1">Uncharacterized protein</fullName>
    </submittedName>
</protein>
<dbReference type="AlphaFoldDB" id="A0A8S1KMW8"/>
<keyword evidence="2" id="KW-1185">Reference proteome</keyword>
<dbReference type="Proteomes" id="UP000692954">
    <property type="component" value="Unassembled WGS sequence"/>
</dbReference>